<gene>
    <name evidence="3" type="ORF">SAMN02910314_00382</name>
</gene>
<dbReference type="InterPro" id="IPR018676">
    <property type="entry name" value="DUF2149"/>
</dbReference>
<keyword evidence="2" id="KW-1133">Transmembrane helix</keyword>
<feature type="compositionally biased region" description="Low complexity" evidence="1">
    <location>
        <begin position="108"/>
        <end position="122"/>
    </location>
</feature>
<evidence type="ECO:0000313" key="3">
    <source>
        <dbReference type="EMBL" id="SEO50698.1"/>
    </source>
</evidence>
<dbReference type="EMBL" id="FOEC01000002">
    <property type="protein sequence ID" value="SEO50698.1"/>
    <property type="molecule type" value="Genomic_DNA"/>
</dbReference>
<keyword evidence="2" id="KW-0812">Transmembrane</keyword>
<feature type="compositionally biased region" description="Acidic residues" evidence="1">
    <location>
        <begin position="64"/>
        <end position="76"/>
    </location>
</feature>
<feature type="region of interest" description="Disordered" evidence="1">
    <location>
        <begin position="64"/>
        <end position="122"/>
    </location>
</feature>
<keyword evidence="2" id="KW-0472">Membrane</keyword>
<accession>A0A172RZ73</accession>
<feature type="transmembrane region" description="Helical" evidence="2">
    <location>
        <begin position="33"/>
        <end position="51"/>
    </location>
</feature>
<evidence type="ECO:0000313" key="4">
    <source>
        <dbReference type="Proteomes" id="UP000182975"/>
    </source>
</evidence>
<proteinExistence type="predicted"/>
<evidence type="ECO:0008006" key="5">
    <source>
        <dbReference type="Google" id="ProtNLM"/>
    </source>
</evidence>
<dbReference type="Proteomes" id="UP000182975">
    <property type="component" value="Unassembled WGS sequence"/>
</dbReference>
<evidence type="ECO:0000256" key="2">
    <source>
        <dbReference type="SAM" id="Phobius"/>
    </source>
</evidence>
<dbReference type="Pfam" id="PF09919">
    <property type="entry name" value="DUF2149"/>
    <property type="match status" value="1"/>
</dbReference>
<dbReference type="AlphaFoldDB" id="A0A172RZ73"/>
<protein>
    <recommendedName>
        <fullName evidence="5">DUF2149 domain-containing protein</fullName>
    </recommendedName>
</protein>
<evidence type="ECO:0000256" key="1">
    <source>
        <dbReference type="SAM" id="MobiDB-lite"/>
    </source>
</evidence>
<dbReference type="RefSeq" id="WP_066663557.1">
    <property type="nucleotide sequence ID" value="NZ_CP011402.1"/>
</dbReference>
<dbReference type="KEGG" id="ddt:AAY81_07805"/>
<keyword evidence="4" id="KW-1185">Reference proteome</keyword>
<name>A0A172RZ73_9ACTN</name>
<organism evidence="3 4">
    <name type="scientific">Denitrobacterium detoxificans</name>
    <dbReference type="NCBI Taxonomy" id="79604"/>
    <lineage>
        <taxon>Bacteria</taxon>
        <taxon>Bacillati</taxon>
        <taxon>Actinomycetota</taxon>
        <taxon>Coriobacteriia</taxon>
        <taxon>Eggerthellales</taxon>
        <taxon>Eggerthellaceae</taxon>
        <taxon>Denitrobacterium</taxon>
    </lineage>
</organism>
<sequence>MAGYYGDAGSFRHTRRMHAESDPLAGLANLSDAMLVFACGILVALVVAYNVNISAATQVEIDESQEVSDADIEQLQDPDSSGSGYIQKGTVYQDPHTGKLYLLEDGDGASSSDSSSSEGSSE</sequence>
<reference evidence="4" key="1">
    <citation type="submission" date="2016-10" db="EMBL/GenBank/DDBJ databases">
        <authorList>
            <person name="Varghese N."/>
        </authorList>
    </citation>
    <scope>NUCLEOTIDE SEQUENCE [LARGE SCALE GENOMIC DNA]</scope>
    <source>
        <strain evidence="4">DSM 21843</strain>
    </source>
</reference>
<dbReference type="STRING" id="79604.AAY81_07805"/>